<keyword evidence="2" id="KW-0413">Isomerase</keyword>
<dbReference type="PANTHER" id="PTHR36114">
    <property type="entry name" value="16.7 KDA PROTEIN IN WHIE LOCUS"/>
    <property type="match status" value="1"/>
</dbReference>
<dbReference type="AlphaFoldDB" id="A0A0G0Z4G6"/>
<sequence>MFIKKLQNCKEFIAGDKTILRELLHLDKDTVKCGYSLAHTIVKSGESSTPHILKTAGVHYLLEGEGIMYVGGESKEAQMGDMIYILPNAKQSIKNSGKTNLKFLCIVDPAWRPEDEIVF</sequence>
<dbReference type="InterPro" id="IPR014710">
    <property type="entry name" value="RmlC-like_jellyroll"/>
</dbReference>
<dbReference type="Pfam" id="PF07883">
    <property type="entry name" value="Cupin_2"/>
    <property type="match status" value="1"/>
</dbReference>
<comment type="caution">
    <text evidence="2">The sequence shown here is derived from an EMBL/GenBank/DDBJ whole genome shotgun (WGS) entry which is preliminary data.</text>
</comment>
<proteinExistence type="predicted"/>
<organism evidence="2 3">
    <name type="scientific">candidate division CPR1 bacterium GW2011_GWA2_42_17</name>
    <dbReference type="NCBI Taxonomy" id="1618341"/>
    <lineage>
        <taxon>Bacteria</taxon>
        <taxon>candidate division CPR1</taxon>
    </lineage>
</organism>
<dbReference type="InterPro" id="IPR013096">
    <property type="entry name" value="Cupin_2"/>
</dbReference>
<dbReference type="SUPFAM" id="SSF51182">
    <property type="entry name" value="RmlC-like cupins"/>
    <property type="match status" value="1"/>
</dbReference>
<name>A0A0G0Z4G6_9BACT</name>
<evidence type="ECO:0000313" key="2">
    <source>
        <dbReference type="EMBL" id="KKS43602.1"/>
    </source>
</evidence>
<gene>
    <name evidence="2" type="ORF">UV05_C0028G0011</name>
</gene>
<dbReference type="InterPro" id="IPR011051">
    <property type="entry name" value="RmlC_Cupin_sf"/>
</dbReference>
<dbReference type="CDD" id="cd02214">
    <property type="entry name" value="cupin_MJ1618"/>
    <property type="match status" value="1"/>
</dbReference>
<reference evidence="2 3" key="1">
    <citation type="journal article" date="2015" name="Nature">
        <title>rRNA introns, odd ribosomes, and small enigmatic genomes across a large radiation of phyla.</title>
        <authorList>
            <person name="Brown C.T."/>
            <person name="Hug L.A."/>
            <person name="Thomas B.C."/>
            <person name="Sharon I."/>
            <person name="Castelle C.J."/>
            <person name="Singh A."/>
            <person name="Wilkins M.J."/>
            <person name="Williams K.H."/>
            <person name="Banfield J.F."/>
        </authorList>
    </citation>
    <scope>NUCLEOTIDE SEQUENCE [LARGE SCALE GENOMIC DNA]</scope>
</reference>
<dbReference type="EMBL" id="LCCZ01000028">
    <property type="protein sequence ID" value="KKS43602.1"/>
    <property type="molecule type" value="Genomic_DNA"/>
</dbReference>
<feature type="domain" description="Cupin type-2" evidence="1">
    <location>
        <begin position="40"/>
        <end position="107"/>
    </location>
</feature>
<dbReference type="Proteomes" id="UP000034875">
    <property type="component" value="Unassembled WGS sequence"/>
</dbReference>
<evidence type="ECO:0000259" key="1">
    <source>
        <dbReference type="Pfam" id="PF07883"/>
    </source>
</evidence>
<protein>
    <submittedName>
        <fullName evidence="2">Mannose-6-phosphate isomerase</fullName>
    </submittedName>
</protein>
<dbReference type="GO" id="GO:0016853">
    <property type="term" value="F:isomerase activity"/>
    <property type="evidence" value="ECO:0007669"/>
    <property type="project" value="UniProtKB-KW"/>
</dbReference>
<evidence type="ECO:0000313" key="3">
    <source>
        <dbReference type="Proteomes" id="UP000034875"/>
    </source>
</evidence>
<dbReference type="PANTHER" id="PTHR36114:SF1">
    <property type="entry name" value="16.7 KDA PROTEIN IN WHIE LOCUS"/>
    <property type="match status" value="1"/>
</dbReference>
<dbReference type="InterPro" id="IPR052044">
    <property type="entry name" value="PKS_Associated_Protein"/>
</dbReference>
<accession>A0A0G0Z4G6</accession>
<dbReference type="Gene3D" id="2.60.120.10">
    <property type="entry name" value="Jelly Rolls"/>
    <property type="match status" value="1"/>
</dbReference>